<evidence type="ECO:0000259" key="3">
    <source>
        <dbReference type="PROSITE" id="PS50983"/>
    </source>
</evidence>
<evidence type="ECO:0000313" key="4">
    <source>
        <dbReference type="EMBL" id="HJB79902.1"/>
    </source>
</evidence>
<dbReference type="PANTHER" id="PTHR30535">
    <property type="entry name" value="VITAMIN B12-BINDING PROTEIN"/>
    <property type="match status" value="1"/>
</dbReference>
<dbReference type="PANTHER" id="PTHR30535:SF33">
    <property type="entry name" value="PERIPLASMIC BINDING PROTEIN"/>
    <property type="match status" value="1"/>
</dbReference>
<keyword evidence="2" id="KW-0732">Signal</keyword>
<dbReference type="EMBL" id="DWXO01000026">
    <property type="protein sequence ID" value="HJB79902.1"/>
    <property type="molecule type" value="Genomic_DNA"/>
</dbReference>
<dbReference type="InterPro" id="IPR002491">
    <property type="entry name" value="ABC_transptr_periplasmic_BD"/>
</dbReference>
<dbReference type="PROSITE" id="PS50983">
    <property type="entry name" value="FE_B12_PBP"/>
    <property type="match status" value="1"/>
</dbReference>
<gene>
    <name evidence="4" type="ORF">H9712_02850</name>
</gene>
<accession>A0A9D2MKL1</accession>
<feature type="chain" id="PRO_5039579401" evidence="2">
    <location>
        <begin position="25"/>
        <end position="348"/>
    </location>
</feature>
<evidence type="ECO:0000313" key="5">
    <source>
        <dbReference type="Proteomes" id="UP000823921"/>
    </source>
</evidence>
<name>A0A9D2MKL1_9FIRM</name>
<protein>
    <submittedName>
        <fullName evidence="4">ABC transporter substrate-binding protein</fullName>
    </submittedName>
</protein>
<dbReference type="SUPFAM" id="SSF53807">
    <property type="entry name" value="Helical backbone' metal receptor"/>
    <property type="match status" value="1"/>
</dbReference>
<sequence>MIRHNGKSLCALLLAVLLTLNLCACGCQSQQSPAPTGETVTDGAGRTLALPEDPAEEKIASVYGTAVPFLVALGLSEQVVAVNAKSSFWTDAVPALDEAGTVGRGVVDLEALAASGATVLVHRANDRETVEAVERLGIDVVCISGEDLEGIYQTLRLLGTYFGREDRAEEVIAWMEGKFEIIDEIVAGIPQEERVTALVMGSEPGRIAGGDMLQSWMIEKAGGISVSAQVTNDSNWMNVGVETVFSWNPQYLFCTSSAALDYTPEELLTDPAWSALAAVEDGRVYQIPARIDTWDMPGVASVLGTFWMLHTMYPDAFSTQELEAEIEDYYTFLFGRTFDADYLGYTLT</sequence>
<feature type="domain" description="Fe/B12 periplasmic-binding" evidence="3">
    <location>
        <begin position="58"/>
        <end position="316"/>
    </location>
</feature>
<evidence type="ECO:0000256" key="1">
    <source>
        <dbReference type="ARBA" id="ARBA00008814"/>
    </source>
</evidence>
<dbReference type="InterPro" id="IPR050902">
    <property type="entry name" value="ABC_Transporter_SBP"/>
</dbReference>
<feature type="signal peptide" evidence="2">
    <location>
        <begin position="1"/>
        <end position="24"/>
    </location>
</feature>
<proteinExistence type="inferred from homology"/>
<reference evidence="4" key="2">
    <citation type="submission" date="2021-04" db="EMBL/GenBank/DDBJ databases">
        <authorList>
            <person name="Gilroy R."/>
        </authorList>
    </citation>
    <scope>NUCLEOTIDE SEQUENCE</scope>
    <source>
        <strain evidence="4">CHK192-8294</strain>
    </source>
</reference>
<dbReference type="AlphaFoldDB" id="A0A9D2MKL1"/>
<dbReference type="Proteomes" id="UP000823921">
    <property type="component" value="Unassembled WGS sequence"/>
</dbReference>
<dbReference type="Gene3D" id="3.40.50.1980">
    <property type="entry name" value="Nitrogenase molybdenum iron protein domain"/>
    <property type="match status" value="2"/>
</dbReference>
<reference evidence="4" key="1">
    <citation type="journal article" date="2021" name="PeerJ">
        <title>Extensive microbial diversity within the chicken gut microbiome revealed by metagenomics and culture.</title>
        <authorList>
            <person name="Gilroy R."/>
            <person name="Ravi A."/>
            <person name="Getino M."/>
            <person name="Pursley I."/>
            <person name="Horton D.L."/>
            <person name="Alikhan N.F."/>
            <person name="Baker D."/>
            <person name="Gharbi K."/>
            <person name="Hall N."/>
            <person name="Watson M."/>
            <person name="Adriaenssens E.M."/>
            <person name="Foster-Nyarko E."/>
            <person name="Jarju S."/>
            <person name="Secka A."/>
            <person name="Antonio M."/>
            <person name="Oren A."/>
            <person name="Chaudhuri R.R."/>
            <person name="La Ragione R."/>
            <person name="Hildebrand F."/>
            <person name="Pallen M.J."/>
        </authorList>
    </citation>
    <scope>NUCLEOTIDE SEQUENCE</scope>
    <source>
        <strain evidence="4">CHK192-8294</strain>
    </source>
</reference>
<comment type="similarity">
    <text evidence="1">Belongs to the bacterial solute-binding protein 8 family.</text>
</comment>
<evidence type="ECO:0000256" key="2">
    <source>
        <dbReference type="SAM" id="SignalP"/>
    </source>
</evidence>
<comment type="caution">
    <text evidence="4">The sequence shown here is derived from an EMBL/GenBank/DDBJ whole genome shotgun (WGS) entry which is preliminary data.</text>
</comment>
<dbReference type="Pfam" id="PF01497">
    <property type="entry name" value="Peripla_BP_2"/>
    <property type="match status" value="1"/>
</dbReference>
<organism evidence="4 5">
    <name type="scientific">Candidatus Flavonifractor intestinigallinarum</name>
    <dbReference type="NCBI Taxonomy" id="2838586"/>
    <lineage>
        <taxon>Bacteria</taxon>
        <taxon>Bacillati</taxon>
        <taxon>Bacillota</taxon>
        <taxon>Clostridia</taxon>
        <taxon>Eubacteriales</taxon>
        <taxon>Oscillospiraceae</taxon>
        <taxon>Flavonifractor</taxon>
    </lineage>
</organism>
<dbReference type="Gene3D" id="1.20.58.2180">
    <property type="match status" value="1"/>
</dbReference>